<dbReference type="PROSITE" id="PS51450">
    <property type="entry name" value="LRR"/>
    <property type="match status" value="1"/>
</dbReference>
<evidence type="ECO:0000259" key="13">
    <source>
        <dbReference type="Pfam" id="PF08263"/>
    </source>
</evidence>
<dbReference type="FunFam" id="3.80.10.10:FF:000095">
    <property type="entry name" value="LRR receptor-like serine/threonine-protein kinase GSO1"/>
    <property type="match status" value="3"/>
</dbReference>
<dbReference type="OrthoDB" id="1060944at2759"/>
<evidence type="ECO:0000256" key="11">
    <source>
        <dbReference type="SAM" id="MobiDB-lite"/>
    </source>
</evidence>
<feature type="region of interest" description="Disordered" evidence="11">
    <location>
        <begin position="1094"/>
        <end position="1114"/>
    </location>
</feature>
<feature type="domain" description="Disease resistance R13L4/SHOC-2-like LRR" evidence="14">
    <location>
        <begin position="470"/>
        <end position="685"/>
    </location>
</feature>
<sequence>MQPLMVYPFHFNFFKLASGLPLMAGGGSNKRSLINERVMLIGFLLCMGVIPCYLCLDGRGGSKVGGSCIQNERKALLAIGADIYDPGEWLSSWTGQDCCQWRGVGCDNTSGHVVKLDLKYPYGFHGAPVYGFHGAPVYGFHGKFPQPSKVNPSISSLIYLRYLDLSMNNFSGVPIPEFIGSLMHLEYLNLSNACFGGPIPRQIGNLSSLHHLSLQANAFFYDERDMDFKVCPIALHADDLQWLSQISSLRYLDLSAVDLSKASNWLHEINMHPSLLVLKLSGTGLPGIPSTLQHVNFTSLTMLDLSFNDFQSVIVPHWVLNISSLVQLDLSSCNIHGRLSVAADMLGNLNRLKYLDFSGNQITGDISQSLWNNKHMEFLDLSGNNIIGHTQQMLGNLSQLRHFSLSGNQISGEIPESLGNLSHLEYLCLSYNRISGEIQKSMGNLLNLEELDLSSNQMTGSIPEEILGNHSQLRRLSLGSNQISGEIPKNLRGPSHLKSLDLSYNRISGEIPETIGNLLNLETLYLSDNTITGQIPRNMSNLCNLQWLDLSNNNFAGEITSLIEGFSECINNNKLDGGSILKSLILMVMNNNNFTGTIPESLGQLSMLADLDLSSNFFVGYLTEEHFSNLTKLDHLYLSYNTLKLNLSDGWIPSFNATDIAMCSCHVGPKFPAWLRTQTHLQSLCLSEAGISDKIPSWLWYRDMVYLNVSHNCMEGPIPSSLGSRTYELLDLSSNCFFGPVPNLKADYMILSNNSFSGPIPSSFSDEYMEPILLSLSHNHINGSIPHFLCNLTSLEVLDLSNNELIGGFPNCWSNSQPGNHDVLKNRRIKDTNSTVAYPMNLQSLHVRNNSLSGKFPSFLRLCKQLVVLDLGENRFSGNIPTWIGQSLSSLRVLRLRSNFFDSNIPMQISGLSSLQVLDLACNNFSGNLPSSFGNFTAMAELQEGRKQMLSDNDTASYYQESVLISAKRLELDYTTVLLLVTSIDLSQNNLFGEIPNEVTNLHGLYFLNLSGNHFIGKIPQNIGDMRQLESLDLSMNDLSGQIPQTMLALNYLSLLNLSHNNLSGRIPSKNQFQTFNDPSIYIGNHDLCGQPLPDCPANAPPHQEDDPHQEDEEVDRDNHDIIWICASSALGFILGFWSFVGTLMIKKDIRISYLRFIDRTYDWVYKELAIKFAMLKFVIGKSNHKHN</sequence>
<feature type="domain" description="Leucine-rich repeat-containing N-terminal plant-type" evidence="13">
    <location>
        <begin position="70"/>
        <end position="107"/>
    </location>
</feature>
<dbReference type="AlphaFoldDB" id="A0A6J0PEQ5"/>
<evidence type="ECO:0000256" key="5">
    <source>
        <dbReference type="ARBA" id="ARBA00022692"/>
    </source>
</evidence>
<dbReference type="Pfam" id="PF12799">
    <property type="entry name" value="LRR_4"/>
    <property type="match status" value="1"/>
</dbReference>
<keyword evidence="7" id="KW-0677">Repeat</keyword>
<protein>
    <submittedName>
        <fullName evidence="16">Receptor-like protein 19</fullName>
    </submittedName>
</protein>
<name>A0A6J0PEQ5_ELAGV</name>
<dbReference type="Gene3D" id="3.80.10.10">
    <property type="entry name" value="Ribonuclease Inhibitor"/>
    <property type="match status" value="5"/>
</dbReference>
<evidence type="ECO:0000256" key="12">
    <source>
        <dbReference type="SAM" id="Phobius"/>
    </source>
</evidence>
<keyword evidence="9 12" id="KW-0472">Membrane</keyword>
<dbReference type="RefSeq" id="XP_019702960.1">
    <property type="nucleotide sequence ID" value="XM_019847401.1"/>
</dbReference>
<dbReference type="InterPro" id="IPR013210">
    <property type="entry name" value="LRR_N_plant-typ"/>
</dbReference>
<keyword evidence="5 12" id="KW-0812">Transmembrane</keyword>
<proteinExistence type="inferred from homology"/>
<dbReference type="InParanoid" id="A0A6J0PEQ5"/>
<accession>A0A6J0PEQ5</accession>
<reference evidence="16" key="1">
    <citation type="submission" date="2025-08" db="UniProtKB">
        <authorList>
            <consortium name="RefSeq"/>
        </authorList>
    </citation>
    <scope>IDENTIFICATION</scope>
</reference>
<dbReference type="InterPro" id="IPR001611">
    <property type="entry name" value="Leu-rich_rpt"/>
</dbReference>
<evidence type="ECO:0000256" key="1">
    <source>
        <dbReference type="ARBA" id="ARBA00004251"/>
    </source>
</evidence>
<evidence type="ECO:0000313" key="15">
    <source>
        <dbReference type="Proteomes" id="UP000504607"/>
    </source>
</evidence>
<dbReference type="SUPFAM" id="SSF52058">
    <property type="entry name" value="L domain-like"/>
    <property type="match status" value="4"/>
</dbReference>
<dbReference type="Pfam" id="PF08263">
    <property type="entry name" value="LRRNT_2"/>
    <property type="match status" value="1"/>
</dbReference>
<dbReference type="Pfam" id="PF00560">
    <property type="entry name" value="LRR_1"/>
    <property type="match status" value="13"/>
</dbReference>
<keyword evidence="10" id="KW-0325">Glycoprotein</keyword>
<dbReference type="PANTHER" id="PTHR48063:SF112">
    <property type="entry name" value="RECEPTOR LIKE PROTEIN 30-LIKE"/>
    <property type="match status" value="1"/>
</dbReference>
<dbReference type="InterPro" id="IPR025875">
    <property type="entry name" value="Leu-rich_rpt_4"/>
</dbReference>
<evidence type="ECO:0000259" key="14">
    <source>
        <dbReference type="Pfam" id="PF23598"/>
    </source>
</evidence>
<evidence type="ECO:0000256" key="8">
    <source>
        <dbReference type="ARBA" id="ARBA00022989"/>
    </source>
</evidence>
<dbReference type="InterPro" id="IPR032675">
    <property type="entry name" value="LRR_dom_sf"/>
</dbReference>
<keyword evidence="6" id="KW-0732">Signal</keyword>
<keyword evidence="4" id="KW-0433">Leucine-rich repeat</keyword>
<gene>
    <name evidence="16" type="primary">LOC105035674</name>
</gene>
<dbReference type="FunCoup" id="A0A6J0PEQ5">
    <property type="interactions" value="84"/>
</dbReference>
<dbReference type="InterPro" id="IPR055414">
    <property type="entry name" value="LRR_R13L4/SHOC2-like"/>
</dbReference>
<dbReference type="GO" id="GO:0005886">
    <property type="term" value="C:plasma membrane"/>
    <property type="evidence" value="ECO:0007669"/>
    <property type="project" value="UniProtKB-SubCell"/>
</dbReference>
<evidence type="ECO:0000256" key="6">
    <source>
        <dbReference type="ARBA" id="ARBA00022729"/>
    </source>
</evidence>
<keyword evidence="15" id="KW-1185">Reference proteome</keyword>
<feature type="transmembrane region" description="Helical" evidence="12">
    <location>
        <begin position="1122"/>
        <end position="1146"/>
    </location>
</feature>
<evidence type="ECO:0000313" key="16">
    <source>
        <dbReference type="RefSeq" id="XP_019702960.1"/>
    </source>
</evidence>
<dbReference type="Proteomes" id="UP000504607">
    <property type="component" value="Unplaced"/>
</dbReference>
<keyword evidence="3" id="KW-1003">Cell membrane</keyword>
<dbReference type="PANTHER" id="PTHR48063">
    <property type="entry name" value="LRR RECEPTOR-LIKE KINASE"/>
    <property type="match status" value="1"/>
</dbReference>
<dbReference type="PRINTS" id="PR00019">
    <property type="entry name" value="LEURICHRPT"/>
</dbReference>
<evidence type="ECO:0000256" key="2">
    <source>
        <dbReference type="ARBA" id="ARBA00009592"/>
    </source>
</evidence>
<dbReference type="SMART" id="SM00365">
    <property type="entry name" value="LRR_SD22"/>
    <property type="match status" value="8"/>
</dbReference>
<evidence type="ECO:0000256" key="9">
    <source>
        <dbReference type="ARBA" id="ARBA00023136"/>
    </source>
</evidence>
<dbReference type="SMART" id="SM00369">
    <property type="entry name" value="LRR_TYP"/>
    <property type="match status" value="11"/>
</dbReference>
<evidence type="ECO:0000256" key="10">
    <source>
        <dbReference type="ARBA" id="ARBA00023180"/>
    </source>
</evidence>
<dbReference type="InterPro" id="IPR003591">
    <property type="entry name" value="Leu-rich_rpt_typical-subtyp"/>
</dbReference>
<dbReference type="SMART" id="SM00364">
    <property type="entry name" value="LRR_BAC"/>
    <property type="match status" value="3"/>
</dbReference>
<evidence type="ECO:0000256" key="4">
    <source>
        <dbReference type="ARBA" id="ARBA00022614"/>
    </source>
</evidence>
<evidence type="ECO:0000256" key="7">
    <source>
        <dbReference type="ARBA" id="ARBA00022737"/>
    </source>
</evidence>
<dbReference type="Pfam" id="PF23598">
    <property type="entry name" value="LRR_14"/>
    <property type="match status" value="1"/>
</dbReference>
<comment type="subcellular location">
    <subcellularLocation>
        <location evidence="1">Cell membrane</location>
        <topology evidence="1">Single-pass type I membrane protein</topology>
    </subcellularLocation>
</comment>
<keyword evidence="8 12" id="KW-1133">Transmembrane helix</keyword>
<dbReference type="InterPro" id="IPR046956">
    <property type="entry name" value="RLP23-like"/>
</dbReference>
<evidence type="ECO:0000256" key="3">
    <source>
        <dbReference type="ARBA" id="ARBA00022475"/>
    </source>
</evidence>
<organism evidence="15 16">
    <name type="scientific">Elaeis guineensis var. tenera</name>
    <name type="common">Oil palm</name>
    <dbReference type="NCBI Taxonomy" id="51953"/>
    <lineage>
        <taxon>Eukaryota</taxon>
        <taxon>Viridiplantae</taxon>
        <taxon>Streptophyta</taxon>
        <taxon>Embryophyta</taxon>
        <taxon>Tracheophyta</taxon>
        <taxon>Spermatophyta</taxon>
        <taxon>Magnoliopsida</taxon>
        <taxon>Liliopsida</taxon>
        <taxon>Arecaceae</taxon>
        <taxon>Arecoideae</taxon>
        <taxon>Cocoseae</taxon>
        <taxon>Elaeidinae</taxon>
        <taxon>Elaeis</taxon>
    </lineage>
</organism>
<comment type="similarity">
    <text evidence="2">Belongs to the RLP family.</text>
</comment>